<evidence type="ECO:0000313" key="2">
    <source>
        <dbReference type="EMBL" id="AZA09564.1"/>
    </source>
</evidence>
<keyword evidence="3" id="KW-1185">Reference proteome</keyword>
<feature type="chain" id="PRO_5018174770" description="Secreted protein" evidence="1">
    <location>
        <begin position="29"/>
        <end position="222"/>
    </location>
</feature>
<keyword evidence="1" id="KW-0732">Signal</keyword>
<dbReference type="AlphaFoldDB" id="A0A3G6J095"/>
<dbReference type="RefSeq" id="WP_245990414.1">
    <property type="nucleotide sequence ID" value="NZ_CP033898.1"/>
</dbReference>
<protein>
    <recommendedName>
        <fullName evidence="4">Secreted protein</fullName>
    </recommendedName>
</protein>
<organism evidence="2 3">
    <name type="scientific">Corynebacterium pseudopelargi</name>
    <dbReference type="NCBI Taxonomy" id="2080757"/>
    <lineage>
        <taxon>Bacteria</taxon>
        <taxon>Bacillati</taxon>
        <taxon>Actinomycetota</taxon>
        <taxon>Actinomycetes</taxon>
        <taxon>Mycobacteriales</taxon>
        <taxon>Corynebacteriaceae</taxon>
        <taxon>Corynebacterium</taxon>
    </lineage>
</organism>
<dbReference type="Proteomes" id="UP000271426">
    <property type="component" value="Chromosome"/>
</dbReference>
<dbReference type="KEGG" id="cpso:CPPEL_07270"/>
<evidence type="ECO:0000313" key="3">
    <source>
        <dbReference type="Proteomes" id="UP000271426"/>
    </source>
</evidence>
<reference evidence="2 3" key="1">
    <citation type="submission" date="2018-11" db="EMBL/GenBank/DDBJ databases">
        <authorList>
            <person name="Kleinhagauer T."/>
            <person name="Glaeser S.P."/>
            <person name="Spergser J."/>
            <person name="Ruckert C."/>
            <person name="Kaempfer P."/>
            <person name="Busse H.-J."/>
        </authorList>
    </citation>
    <scope>NUCLEOTIDE SEQUENCE [LARGE SCALE GENOMIC DNA]</scope>
    <source>
        <strain evidence="2 3">812CH</strain>
    </source>
</reference>
<gene>
    <name evidence="2" type="ORF">CPPEL_07270</name>
</gene>
<dbReference type="EMBL" id="CP033898">
    <property type="protein sequence ID" value="AZA09564.1"/>
    <property type="molecule type" value="Genomic_DNA"/>
</dbReference>
<evidence type="ECO:0000256" key="1">
    <source>
        <dbReference type="SAM" id="SignalP"/>
    </source>
</evidence>
<evidence type="ECO:0008006" key="4">
    <source>
        <dbReference type="Google" id="ProtNLM"/>
    </source>
</evidence>
<proteinExistence type="predicted"/>
<accession>A0A3G6J095</accession>
<name>A0A3G6J095_9CORY</name>
<sequence length="222" mass="23245" precursor="true">MTLLSRKALAAAAMALSLGFGSAPVVQAAPLFPVEDLGLPIDNLGRPKQEVLDAAKDFAQKLPEQQREQLLAAIRFYEGPSRSNTLLPDNAPVFTQFFWPVVAGKCIDGKFDSTGTAIAVAGPAPIPAPKPGVGEATFVFTALGTRPLAGEQNMNVHWFNIDTLKGGTTKLGDHGINPQGPSTVSGKAETGRGRVVALLEGTVGTQDGPCNYFPTTAAFVVM</sequence>
<feature type="signal peptide" evidence="1">
    <location>
        <begin position="1"/>
        <end position="28"/>
    </location>
</feature>